<accession>X1IE21</accession>
<dbReference type="CDD" id="cd06262">
    <property type="entry name" value="metallo-hydrolase-like_MBL-fold"/>
    <property type="match status" value="1"/>
</dbReference>
<dbReference type="GO" id="GO:0046872">
    <property type="term" value="F:metal ion binding"/>
    <property type="evidence" value="ECO:0007669"/>
    <property type="project" value="UniProtKB-KW"/>
</dbReference>
<organism evidence="6">
    <name type="scientific">marine sediment metagenome</name>
    <dbReference type="NCBI Taxonomy" id="412755"/>
    <lineage>
        <taxon>unclassified sequences</taxon>
        <taxon>metagenomes</taxon>
        <taxon>ecological metagenomes</taxon>
    </lineage>
</organism>
<dbReference type="InterPro" id="IPR051453">
    <property type="entry name" value="MBL_Glyoxalase_II"/>
</dbReference>
<feature type="non-terminal residue" evidence="6">
    <location>
        <position position="165"/>
    </location>
</feature>
<keyword evidence="4" id="KW-0862">Zinc</keyword>
<dbReference type="Pfam" id="PF00753">
    <property type="entry name" value="Lactamase_B"/>
    <property type="match status" value="1"/>
</dbReference>
<gene>
    <name evidence="6" type="ORF">S03H2_68113</name>
</gene>
<comment type="cofactor">
    <cofactor evidence="1">
        <name>Zn(2+)</name>
        <dbReference type="ChEBI" id="CHEBI:29105"/>
    </cofactor>
</comment>
<name>X1IE21_9ZZZZ</name>
<evidence type="ECO:0000259" key="5">
    <source>
        <dbReference type="SMART" id="SM00849"/>
    </source>
</evidence>
<dbReference type="SUPFAM" id="SSF56281">
    <property type="entry name" value="Metallo-hydrolase/oxidoreductase"/>
    <property type="match status" value="1"/>
</dbReference>
<evidence type="ECO:0000256" key="2">
    <source>
        <dbReference type="ARBA" id="ARBA00022723"/>
    </source>
</evidence>
<comment type="caution">
    <text evidence="6">The sequence shown here is derived from an EMBL/GenBank/DDBJ whole genome shotgun (WGS) entry which is preliminary data.</text>
</comment>
<dbReference type="Gene3D" id="3.60.15.10">
    <property type="entry name" value="Ribonuclease Z/Hydroxyacylglutathione hydrolase-like"/>
    <property type="match status" value="1"/>
</dbReference>
<evidence type="ECO:0000256" key="1">
    <source>
        <dbReference type="ARBA" id="ARBA00001947"/>
    </source>
</evidence>
<evidence type="ECO:0000313" key="6">
    <source>
        <dbReference type="EMBL" id="GAH80656.1"/>
    </source>
</evidence>
<dbReference type="EMBL" id="BARU01044725">
    <property type="protein sequence ID" value="GAH80656.1"/>
    <property type="molecule type" value="Genomic_DNA"/>
</dbReference>
<proteinExistence type="predicted"/>
<reference evidence="6" key="1">
    <citation type="journal article" date="2014" name="Front. Microbiol.">
        <title>High frequency of phylogenetically diverse reductive dehalogenase-homologous genes in deep subseafloor sedimentary metagenomes.</title>
        <authorList>
            <person name="Kawai M."/>
            <person name="Futagami T."/>
            <person name="Toyoda A."/>
            <person name="Takaki Y."/>
            <person name="Nishi S."/>
            <person name="Hori S."/>
            <person name="Arai W."/>
            <person name="Tsubouchi T."/>
            <person name="Morono Y."/>
            <person name="Uchiyama I."/>
            <person name="Ito T."/>
            <person name="Fujiyama A."/>
            <person name="Inagaki F."/>
            <person name="Takami H."/>
        </authorList>
    </citation>
    <scope>NUCLEOTIDE SEQUENCE</scope>
    <source>
        <strain evidence="6">Expedition CK06-06</strain>
    </source>
</reference>
<evidence type="ECO:0000256" key="4">
    <source>
        <dbReference type="ARBA" id="ARBA00022833"/>
    </source>
</evidence>
<dbReference type="GO" id="GO:0016787">
    <property type="term" value="F:hydrolase activity"/>
    <property type="evidence" value="ECO:0007669"/>
    <property type="project" value="UniProtKB-KW"/>
</dbReference>
<protein>
    <recommendedName>
        <fullName evidence="5">Metallo-beta-lactamase domain-containing protein</fullName>
    </recommendedName>
</protein>
<dbReference type="PANTHER" id="PTHR46233:SF3">
    <property type="entry name" value="HYDROXYACYLGLUTATHIONE HYDROLASE GLOC"/>
    <property type="match status" value="1"/>
</dbReference>
<dbReference type="InterPro" id="IPR036866">
    <property type="entry name" value="RibonucZ/Hydroxyglut_hydro"/>
</dbReference>
<keyword evidence="2" id="KW-0479">Metal-binding</keyword>
<evidence type="ECO:0000256" key="3">
    <source>
        <dbReference type="ARBA" id="ARBA00022801"/>
    </source>
</evidence>
<feature type="non-terminal residue" evidence="6">
    <location>
        <position position="1"/>
    </location>
</feature>
<sequence length="165" mass="18115">PFDAGNGLSLKGLIEGMGKLGLNYEQITRVYLTHEHVDHVLGIYPLIKLLKNNPPELYAYGETAKILREGDESKIFPGNLGISPGMFGLEIIPLKVRDLKVEETISIGSEFNFQIYYTPGHSLGSICYYESSKKILIPGDLVFAGGSFGRYDFPGGSLNSLIESI</sequence>
<dbReference type="PANTHER" id="PTHR46233">
    <property type="entry name" value="HYDROXYACYLGLUTATHIONE HYDROLASE GLOC"/>
    <property type="match status" value="1"/>
</dbReference>
<keyword evidence="3" id="KW-0378">Hydrolase</keyword>
<feature type="domain" description="Metallo-beta-lactamase" evidence="5">
    <location>
        <begin position="4"/>
        <end position="165"/>
    </location>
</feature>
<dbReference type="SMART" id="SM00849">
    <property type="entry name" value="Lactamase_B"/>
    <property type="match status" value="1"/>
</dbReference>
<dbReference type="InterPro" id="IPR001279">
    <property type="entry name" value="Metallo-B-lactamas"/>
</dbReference>
<dbReference type="AlphaFoldDB" id="X1IE21"/>